<reference evidence="6 7" key="1">
    <citation type="submission" date="2017-09" db="EMBL/GenBank/DDBJ databases">
        <title>The diverse metabolic capabilities of V. boronicumulans make it an excellent choice for continued studies on novel biodegradation.</title>
        <authorList>
            <person name="Sun S."/>
        </authorList>
    </citation>
    <scope>NUCLEOTIDE SEQUENCE [LARGE SCALE GENOMIC DNA]</scope>
    <source>
        <strain evidence="6 7">J1</strain>
    </source>
</reference>
<dbReference type="PROSITE" id="PS50931">
    <property type="entry name" value="HTH_LYSR"/>
    <property type="match status" value="1"/>
</dbReference>
<evidence type="ECO:0000259" key="5">
    <source>
        <dbReference type="PROSITE" id="PS50931"/>
    </source>
</evidence>
<dbReference type="RefSeq" id="WP_095746512.1">
    <property type="nucleotide sequence ID" value="NZ_CP023284.1"/>
</dbReference>
<dbReference type="GO" id="GO:0006351">
    <property type="term" value="P:DNA-templated transcription"/>
    <property type="evidence" value="ECO:0007669"/>
    <property type="project" value="TreeGrafter"/>
</dbReference>
<evidence type="ECO:0000256" key="1">
    <source>
        <dbReference type="ARBA" id="ARBA00009437"/>
    </source>
</evidence>
<evidence type="ECO:0000256" key="4">
    <source>
        <dbReference type="ARBA" id="ARBA00023163"/>
    </source>
</evidence>
<keyword evidence="3" id="KW-0238">DNA-binding</keyword>
<dbReference type="Pfam" id="PF00126">
    <property type="entry name" value="HTH_1"/>
    <property type="match status" value="1"/>
</dbReference>
<dbReference type="CDD" id="cd08432">
    <property type="entry name" value="PBP2_GcdR_TrpI_HvrB_AmpR_like"/>
    <property type="match status" value="1"/>
</dbReference>
<dbReference type="GO" id="GO:0043565">
    <property type="term" value="F:sequence-specific DNA binding"/>
    <property type="evidence" value="ECO:0007669"/>
    <property type="project" value="TreeGrafter"/>
</dbReference>
<dbReference type="InterPro" id="IPR036388">
    <property type="entry name" value="WH-like_DNA-bd_sf"/>
</dbReference>
<keyword evidence="4" id="KW-0804">Transcription</keyword>
<sequence length="297" mass="33248">MASTRLPSTQGLQAFEAVARLRSVNLAAEELSVTPSAVSHRIRQLETQLELKLFTGNDFGLSADGVAYLARVREAIAALQQVPGREPASQVRRLRVAVTPTFSRQMLLPRLAEFRDAYPTIELMLQVTMPVRNFTAEDADIELRFGTGPFHDREFCQLLADDVSPVCSPAYLARHGPFEQHFSTDAEVARVQLLRTPLESWRIWFKACGIGLPEPAVGHQFNDLGLALDAAAEDFGVVLMHLRLGRAWLDNGRLVRLSPHSAPSPNAYFLCWRPGTMERWECATFVEWLRQALREPG</sequence>
<evidence type="ECO:0000313" key="7">
    <source>
        <dbReference type="Proteomes" id="UP000217154"/>
    </source>
</evidence>
<feature type="domain" description="HTH lysR-type" evidence="5">
    <location>
        <begin position="7"/>
        <end position="64"/>
    </location>
</feature>
<dbReference type="GO" id="GO:0003700">
    <property type="term" value="F:DNA-binding transcription factor activity"/>
    <property type="evidence" value="ECO:0007669"/>
    <property type="project" value="InterPro"/>
</dbReference>
<accession>A0A250DPR0</accession>
<dbReference type="InterPro" id="IPR005119">
    <property type="entry name" value="LysR_subst-bd"/>
</dbReference>
<dbReference type="InterPro" id="IPR036390">
    <property type="entry name" value="WH_DNA-bd_sf"/>
</dbReference>
<evidence type="ECO:0000256" key="3">
    <source>
        <dbReference type="ARBA" id="ARBA00023125"/>
    </source>
</evidence>
<dbReference type="Gene3D" id="3.40.190.10">
    <property type="entry name" value="Periplasmic binding protein-like II"/>
    <property type="match status" value="2"/>
</dbReference>
<evidence type="ECO:0000256" key="2">
    <source>
        <dbReference type="ARBA" id="ARBA00023015"/>
    </source>
</evidence>
<organism evidence="6 7">
    <name type="scientific">Variovorax boronicumulans</name>
    <dbReference type="NCBI Taxonomy" id="436515"/>
    <lineage>
        <taxon>Bacteria</taxon>
        <taxon>Pseudomonadati</taxon>
        <taxon>Pseudomonadota</taxon>
        <taxon>Betaproteobacteria</taxon>
        <taxon>Burkholderiales</taxon>
        <taxon>Comamonadaceae</taxon>
        <taxon>Variovorax</taxon>
    </lineage>
</organism>
<name>A0A250DPR0_9BURK</name>
<dbReference type="InterPro" id="IPR058163">
    <property type="entry name" value="LysR-type_TF_proteobact-type"/>
</dbReference>
<gene>
    <name evidence="6" type="ORF">CKY39_26180</name>
</gene>
<comment type="similarity">
    <text evidence="1">Belongs to the LysR transcriptional regulatory family.</text>
</comment>
<dbReference type="PANTHER" id="PTHR30537:SF79">
    <property type="entry name" value="TRANSCRIPTIONAL REGULATOR-RELATED"/>
    <property type="match status" value="1"/>
</dbReference>
<keyword evidence="2" id="KW-0805">Transcription regulation</keyword>
<protein>
    <submittedName>
        <fullName evidence="6">LysR family transcriptional regulator</fullName>
    </submittedName>
</protein>
<dbReference type="SUPFAM" id="SSF53850">
    <property type="entry name" value="Periplasmic binding protein-like II"/>
    <property type="match status" value="1"/>
</dbReference>
<dbReference type="KEGG" id="vbo:CKY39_26180"/>
<evidence type="ECO:0000313" key="6">
    <source>
        <dbReference type="EMBL" id="ATA56330.1"/>
    </source>
</evidence>
<dbReference type="PANTHER" id="PTHR30537">
    <property type="entry name" value="HTH-TYPE TRANSCRIPTIONAL REGULATOR"/>
    <property type="match status" value="1"/>
</dbReference>
<dbReference type="Proteomes" id="UP000217154">
    <property type="component" value="Chromosome"/>
</dbReference>
<dbReference type="Pfam" id="PF03466">
    <property type="entry name" value="LysR_substrate"/>
    <property type="match status" value="1"/>
</dbReference>
<dbReference type="EMBL" id="CP023284">
    <property type="protein sequence ID" value="ATA56330.1"/>
    <property type="molecule type" value="Genomic_DNA"/>
</dbReference>
<dbReference type="SUPFAM" id="SSF46785">
    <property type="entry name" value="Winged helix' DNA-binding domain"/>
    <property type="match status" value="1"/>
</dbReference>
<dbReference type="Gene3D" id="1.10.10.10">
    <property type="entry name" value="Winged helix-like DNA-binding domain superfamily/Winged helix DNA-binding domain"/>
    <property type="match status" value="1"/>
</dbReference>
<proteinExistence type="inferred from homology"/>
<dbReference type="InterPro" id="IPR000847">
    <property type="entry name" value="LysR_HTH_N"/>
</dbReference>
<dbReference type="AlphaFoldDB" id="A0A250DPR0"/>